<dbReference type="AlphaFoldDB" id="A0A059KPC6"/>
<dbReference type="EMBL" id="AZRA01000032">
    <property type="protein sequence ID" value="KDB53039.1"/>
    <property type="molecule type" value="Genomic_DNA"/>
</dbReference>
<keyword evidence="8" id="KW-1185">Reference proteome</keyword>
<protein>
    <recommendedName>
        <fullName evidence="4">Lipopolysaccharide export system protein LptA</fullName>
    </recommendedName>
</protein>
<evidence type="ECO:0000256" key="1">
    <source>
        <dbReference type="ARBA" id="ARBA00022448"/>
    </source>
</evidence>
<feature type="compositionally biased region" description="Low complexity" evidence="5">
    <location>
        <begin position="205"/>
        <end position="225"/>
    </location>
</feature>
<evidence type="ECO:0000313" key="7">
    <source>
        <dbReference type="EMBL" id="KDB53039.1"/>
    </source>
</evidence>
<comment type="function">
    <text evidence="4">Involved in the assembly of lipopolysaccharide (LPS). Required for the translocation of LPS from the inner membrane to the outer membrane.</text>
</comment>
<proteinExistence type="inferred from homology"/>
<evidence type="ECO:0000256" key="2">
    <source>
        <dbReference type="ARBA" id="ARBA00022729"/>
    </source>
</evidence>
<dbReference type="GO" id="GO:0009279">
    <property type="term" value="C:cell outer membrane"/>
    <property type="evidence" value="ECO:0007669"/>
    <property type="project" value="TreeGrafter"/>
</dbReference>
<gene>
    <name evidence="4" type="primary">lptA</name>
    <name evidence="7" type="ORF">X805_14010</name>
</gene>
<keyword evidence="2 4" id="KW-0732">Signal</keyword>
<evidence type="ECO:0000256" key="3">
    <source>
        <dbReference type="ARBA" id="ARBA00022764"/>
    </source>
</evidence>
<comment type="caution">
    <text evidence="7">The sequence shown here is derived from an EMBL/GenBank/DDBJ whole genome shotgun (WGS) entry which is preliminary data.</text>
</comment>
<dbReference type="InterPro" id="IPR005653">
    <property type="entry name" value="OstA-like_N"/>
</dbReference>
<evidence type="ECO:0000313" key="8">
    <source>
        <dbReference type="Proteomes" id="UP000026714"/>
    </source>
</evidence>
<comment type="similarity">
    <text evidence="4">Belongs to the LptA family.</text>
</comment>
<dbReference type="PANTHER" id="PTHR36504:SF1">
    <property type="entry name" value="LIPOPOLYSACCHARIDE EXPORT SYSTEM PROTEIN LPTA"/>
    <property type="match status" value="1"/>
</dbReference>
<organism evidence="7 8">
    <name type="scientific">Sphaerotilus natans subsp. natans DSM 6575</name>
    <dbReference type="NCBI Taxonomy" id="1286631"/>
    <lineage>
        <taxon>Bacteria</taxon>
        <taxon>Pseudomonadati</taxon>
        <taxon>Pseudomonadota</taxon>
        <taxon>Betaproteobacteria</taxon>
        <taxon>Burkholderiales</taxon>
        <taxon>Sphaerotilaceae</taxon>
        <taxon>Sphaerotilus</taxon>
    </lineage>
</organism>
<comment type="subunit">
    <text evidence="4">Component of the lipopolysaccharide transport and assembly complex.</text>
</comment>
<dbReference type="InterPro" id="IPR052037">
    <property type="entry name" value="LPS_export_LptA"/>
</dbReference>
<evidence type="ECO:0000256" key="5">
    <source>
        <dbReference type="SAM" id="MobiDB-lite"/>
    </source>
</evidence>
<dbReference type="PATRIC" id="fig|1286631.3.peg.1383"/>
<name>A0A059KPC6_9BURK</name>
<feature type="chain" id="PRO_5008980205" description="Lipopolysaccharide export system protein LptA" evidence="4">
    <location>
        <begin position="48"/>
        <end position="225"/>
    </location>
</feature>
<comment type="subcellular location">
    <subcellularLocation>
        <location evidence="4">Periplasm</location>
    </subcellularLocation>
</comment>
<dbReference type="GO" id="GO:0017089">
    <property type="term" value="F:glycolipid transfer activity"/>
    <property type="evidence" value="ECO:0007669"/>
    <property type="project" value="TreeGrafter"/>
</dbReference>
<feature type="region of interest" description="Disordered" evidence="5">
    <location>
        <begin position="183"/>
        <end position="225"/>
    </location>
</feature>
<evidence type="ECO:0000256" key="4">
    <source>
        <dbReference type="HAMAP-Rule" id="MF_01914"/>
    </source>
</evidence>
<dbReference type="HAMAP" id="MF_01914">
    <property type="entry name" value="LPS_assembly_LptA"/>
    <property type="match status" value="1"/>
</dbReference>
<dbReference type="NCBIfam" id="TIGR03002">
    <property type="entry name" value="outer_YhbN_LptA"/>
    <property type="match status" value="1"/>
</dbReference>
<dbReference type="Pfam" id="PF03968">
    <property type="entry name" value="LptD_N"/>
    <property type="match status" value="1"/>
</dbReference>
<dbReference type="GO" id="GO:0001530">
    <property type="term" value="F:lipopolysaccharide binding"/>
    <property type="evidence" value="ECO:0007669"/>
    <property type="project" value="InterPro"/>
</dbReference>
<accession>A0A059KPC6</accession>
<sequence precursor="true">MQFSCLRLPLMAAVAVPCWFSHRCLRSAPALLAAALLMIASIAPARAERADSAQPLAFDAGRMVLDGKRKVRVLSGGVEISRGTLLLKAAQVELKETPQGGQFAIATAADGQFVTFRQKREGVDETVEGQSRRIEYDSVSETVRFIGQAQVRVLRAGAPADQVSGQTIVYDHGRDVFEVQGGLPASTQTPTPGAASGRVRGVLTPRPAGAASRPAGADAATEGAR</sequence>
<dbReference type="GO" id="GO:0015920">
    <property type="term" value="P:lipopolysaccharide transport"/>
    <property type="evidence" value="ECO:0007669"/>
    <property type="project" value="UniProtKB-UniRule"/>
</dbReference>
<reference evidence="7 8" key="1">
    <citation type="journal article" date="2014" name="FEMS Microbiol. Ecol.">
        <title>Sphaerotilus natans encrusted with nanoball-shaped Fe(III) oxide minerals formed by nitrate-reducing mixotrophic Fe(II) oxidation.</title>
        <authorList>
            <person name="Park S."/>
            <person name="Kim D.H."/>
            <person name="Lee J.H."/>
            <person name="Hur H.G."/>
        </authorList>
    </citation>
    <scope>NUCLEOTIDE SEQUENCE [LARGE SCALE GENOMIC DNA]</scope>
    <source>
        <strain evidence="7 8">DSM 6575</strain>
    </source>
</reference>
<dbReference type="STRING" id="34103.SAMN05421778_102259"/>
<dbReference type="Gene3D" id="2.60.450.10">
    <property type="entry name" value="Lipopolysaccharide (LPS) transport protein A like domain"/>
    <property type="match status" value="1"/>
</dbReference>
<keyword evidence="1 4" id="KW-0813">Transport</keyword>
<dbReference type="eggNOG" id="COG1934">
    <property type="taxonomic scope" value="Bacteria"/>
</dbReference>
<dbReference type="Proteomes" id="UP000026714">
    <property type="component" value="Unassembled WGS sequence"/>
</dbReference>
<keyword evidence="3 4" id="KW-0574">Periplasm</keyword>
<evidence type="ECO:0000259" key="6">
    <source>
        <dbReference type="Pfam" id="PF03968"/>
    </source>
</evidence>
<feature type="signal peptide" evidence="4">
    <location>
        <begin position="1"/>
        <end position="47"/>
    </location>
</feature>
<dbReference type="GO" id="GO:0043165">
    <property type="term" value="P:Gram-negative-bacterium-type cell outer membrane assembly"/>
    <property type="evidence" value="ECO:0007669"/>
    <property type="project" value="UniProtKB-UniRule"/>
</dbReference>
<dbReference type="InterPro" id="IPR014340">
    <property type="entry name" value="LptA"/>
</dbReference>
<dbReference type="PANTHER" id="PTHR36504">
    <property type="entry name" value="LIPOPOLYSACCHARIDE EXPORT SYSTEM PROTEIN LPTA"/>
    <property type="match status" value="1"/>
</dbReference>
<feature type="domain" description="Organic solvent tolerance-like N-terminal" evidence="6">
    <location>
        <begin position="60"/>
        <end position="172"/>
    </location>
</feature>
<dbReference type="GO" id="GO:0030288">
    <property type="term" value="C:outer membrane-bounded periplasmic space"/>
    <property type="evidence" value="ECO:0007669"/>
    <property type="project" value="TreeGrafter"/>
</dbReference>